<dbReference type="GeneID" id="109584477"/>
<keyword evidence="2" id="KW-1133">Transmembrane helix</keyword>
<keyword evidence="5" id="KW-1185">Reference proteome</keyword>
<keyword evidence="2" id="KW-0812">Transmembrane</keyword>
<evidence type="ECO:0000256" key="3">
    <source>
        <dbReference type="SAM" id="SignalP"/>
    </source>
</evidence>
<dbReference type="EnsemblMetazoa" id="XM_020000227.1">
    <property type="protein sequence ID" value="XP_019855786.1"/>
    <property type="gene ID" value="LOC109584477"/>
</dbReference>
<feature type="region of interest" description="Disordered" evidence="1">
    <location>
        <begin position="327"/>
        <end position="362"/>
    </location>
</feature>
<feature type="compositionally biased region" description="Polar residues" evidence="1">
    <location>
        <begin position="329"/>
        <end position="341"/>
    </location>
</feature>
<evidence type="ECO:0008006" key="6">
    <source>
        <dbReference type="Google" id="ProtNLM"/>
    </source>
</evidence>
<dbReference type="Proteomes" id="UP000007879">
    <property type="component" value="Unassembled WGS sequence"/>
</dbReference>
<feature type="compositionally biased region" description="Basic and acidic residues" evidence="1">
    <location>
        <begin position="457"/>
        <end position="474"/>
    </location>
</feature>
<feature type="region of interest" description="Disordered" evidence="1">
    <location>
        <begin position="451"/>
        <end position="474"/>
    </location>
</feature>
<reference evidence="4" key="2">
    <citation type="submission" date="2024-06" db="UniProtKB">
        <authorList>
            <consortium name="EnsemblMetazoa"/>
        </authorList>
    </citation>
    <scope>IDENTIFICATION</scope>
</reference>
<keyword evidence="2" id="KW-0472">Membrane</keyword>
<sequence>MKLHFVIVLLTLLATVTQAFSTGFSLYLGRIVQPNNSIIYVSLARCNSSNSDRLCCITSDEHETMISNGDKGMYMCQVHNKTFLLAIYEDLPVYDLPPLSLSDYYLSLLQNEALLYFRANYGPVNSINCSFNDQEMQPVPFIQTVESNYSTLMELIVPLNQSESWYNCSVSSNNIVQSSSQLKYVNSLICSVDTYLKANITSKDTAADVTWTTYTYCNRSHTDDEDVFNSQVGFELFHKFSEDPDSYSPTSCMPVSTLTLYSTQAATIFPTVTIFPSTETTSAQESLYAGIGVLAFTNVITLIVLLLSLLCLLNQRKKKRLNISEREQTVSLQNTSPQTEATSHNTETNLTSNNNTNITSGTNIYSSVEDEVDHNHHHHHRPPVRVASQYEVPLDLLQQAHVPLPPPPPLYATLDDQHDLTLPNPEYITNTAVTAPNPGYITNITPKANPGYSSTAIKEEGEGGERGEGERREELDYSYATVNKFLKKPTEDTEYNKLQHD</sequence>
<organism evidence="4 5">
    <name type="scientific">Amphimedon queenslandica</name>
    <name type="common">Sponge</name>
    <dbReference type="NCBI Taxonomy" id="400682"/>
    <lineage>
        <taxon>Eukaryota</taxon>
        <taxon>Metazoa</taxon>
        <taxon>Porifera</taxon>
        <taxon>Demospongiae</taxon>
        <taxon>Heteroscleromorpha</taxon>
        <taxon>Haplosclerida</taxon>
        <taxon>Niphatidae</taxon>
        <taxon>Amphimedon</taxon>
    </lineage>
</organism>
<evidence type="ECO:0000313" key="5">
    <source>
        <dbReference type="Proteomes" id="UP000007879"/>
    </source>
</evidence>
<reference evidence="5" key="1">
    <citation type="journal article" date="2010" name="Nature">
        <title>The Amphimedon queenslandica genome and the evolution of animal complexity.</title>
        <authorList>
            <person name="Srivastava M."/>
            <person name="Simakov O."/>
            <person name="Chapman J."/>
            <person name="Fahey B."/>
            <person name="Gauthier M.E."/>
            <person name="Mitros T."/>
            <person name="Richards G.S."/>
            <person name="Conaco C."/>
            <person name="Dacre M."/>
            <person name="Hellsten U."/>
            <person name="Larroux C."/>
            <person name="Putnam N.H."/>
            <person name="Stanke M."/>
            <person name="Adamska M."/>
            <person name="Darling A."/>
            <person name="Degnan S.M."/>
            <person name="Oakley T.H."/>
            <person name="Plachetzki D.C."/>
            <person name="Zhai Y."/>
            <person name="Adamski M."/>
            <person name="Calcino A."/>
            <person name="Cummins S.F."/>
            <person name="Goodstein D.M."/>
            <person name="Harris C."/>
            <person name="Jackson D.J."/>
            <person name="Leys S.P."/>
            <person name="Shu S."/>
            <person name="Woodcroft B.J."/>
            <person name="Vervoort M."/>
            <person name="Kosik K.S."/>
            <person name="Manning G."/>
            <person name="Degnan B.M."/>
            <person name="Rokhsar D.S."/>
        </authorList>
    </citation>
    <scope>NUCLEOTIDE SEQUENCE [LARGE SCALE GENOMIC DNA]</scope>
</reference>
<dbReference type="KEGG" id="aqu:109584477"/>
<feature type="transmembrane region" description="Helical" evidence="2">
    <location>
        <begin position="287"/>
        <end position="313"/>
    </location>
</feature>
<proteinExistence type="predicted"/>
<feature type="chain" id="PRO_5042905508" description="Ig-like domain-containing protein" evidence="3">
    <location>
        <begin position="20"/>
        <end position="501"/>
    </location>
</feature>
<keyword evidence="3" id="KW-0732">Signal</keyword>
<accession>A0AAN0JG55</accession>
<feature type="compositionally biased region" description="Low complexity" evidence="1">
    <location>
        <begin position="342"/>
        <end position="362"/>
    </location>
</feature>
<dbReference type="AlphaFoldDB" id="A0AAN0JG55"/>
<feature type="signal peptide" evidence="3">
    <location>
        <begin position="1"/>
        <end position="19"/>
    </location>
</feature>
<protein>
    <recommendedName>
        <fullName evidence="6">Ig-like domain-containing protein</fullName>
    </recommendedName>
</protein>
<evidence type="ECO:0000256" key="2">
    <source>
        <dbReference type="SAM" id="Phobius"/>
    </source>
</evidence>
<dbReference type="RefSeq" id="XP_019855786.1">
    <property type="nucleotide sequence ID" value="XM_020000227.1"/>
</dbReference>
<evidence type="ECO:0000313" key="4">
    <source>
        <dbReference type="EnsemblMetazoa" id="XP_019855786.1"/>
    </source>
</evidence>
<evidence type="ECO:0000256" key="1">
    <source>
        <dbReference type="SAM" id="MobiDB-lite"/>
    </source>
</evidence>
<name>A0AAN0JG55_AMPQE</name>